<comment type="caution">
    <text evidence="1">The sequence shown here is derived from an EMBL/GenBank/DDBJ whole genome shotgun (WGS) entry which is preliminary data.</text>
</comment>
<proteinExistence type="predicted"/>
<feature type="non-terminal residue" evidence="1">
    <location>
        <position position="199"/>
    </location>
</feature>
<sequence length="199" mass="21069">MVAAALCTGLAACAVGPNYHRPSAPAATAFREVNGWVPATPAKIVPTDWWSIYHDPVLSRLERQVNVSNQTLKADVAAYYAARAAVGVTRGSLFPSITLGAGQTRSGGGAASQFSFGGARTANEFGGSGSWDIDLWGKLRRELQSANAQAQASAADVAAARLSAQTSLAEDYFQMRAAEQQLRLLKLAVKYDRIALRIA</sequence>
<reference evidence="1" key="2">
    <citation type="journal article" date="2014" name="ISME J.">
        <title>Microbial stratification in low pH oxic and suboxic macroscopic growths along an acid mine drainage.</title>
        <authorList>
            <person name="Mendez-Garcia C."/>
            <person name="Mesa V."/>
            <person name="Sprenger R.R."/>
            <person name="Richter M."/>
            <person name="Diez M.S."/>
            <person name="Solano J."/>
            <person name="Bargiela R."/>
            <person name="Golyshina O.V."/>
            <person name="Manteca A."/>
            <person name="Ramos J.L."/>
            <person name="Gallego J.R."/>
            <person name="Llorente I."/>
            <person name="Martins Dos Santos V.A."/>
            <person name="Jensen O.N."/>
            <person name="Pelaez A.I."/>
            <person name="Sanchez J."/>
            <person name="Ferrer M."/>
        </authorList>
    </citation>
    <scope>NUCLEOTIDE SEQUENCE</scope>
</reference>
<dbReference type="Gene3D" id="1.20.1600.10">
    <property type="entry name" value="Outer membrane efflux proteins (OEP)"/>
    <property type="match status" value="1"/>
</dbReference>
<accession>T1CP45</accession>
<gene>
    <name evidence="1" type="ORF">B1A_06109</name>
</gene>
<dbReference type="GO" id="GO:0015562">
    <property type="term" value="F:efflux transmembrane transporter activity"/>
    <property type="evidence" value="ECO:0007669"/>
    <property type="project" value="InterPro"/>
</dbReference>
<dbReference type="EMBL" id="AUZX01004441">
    <property type="protein sequence ID" value="EQD70815.1"/>
    <property type="molecule type" value="Genomic_DNA"/>
</dbReference>
<organism evidence="1">
    <name type="scientific">mine drainage metagenome</name>
    <dbReference type="NCBI Taxonomy" id="410659"/>
    <lineage>
        <taxon>unclassified sequences</taxon>
        <taxon>metagenomes</taxon>
        <taxon>ecological metagenomes</taxon>
    </lineage>
</organism>
<dbReference type="PANTHER" id="PTHR30203">
    <property type="entry name" value="OUTER MEMBRANE CATION EFFLUX PROTEIN"/>
    <property type="match status" value="1"/>
</dbReference>
<dbReference type="PANTHER" id="PTHR30203:SF33">
    <property type="entry name" value="BLR4455 PROTEIN"/>
    <property type="match status" value="1"/>
</dbReference>
<dbReference type="AlphaFoldDB" id="T1CP45"/>
<dbReference type="Pfam" id="PF02321">
    <property type="entry name" value="OEP"/>
    <property type="match status" value="1"/>
</dbReference>
<reference evidence="1" key="1">
    <citation type="submission" date="2013-08" db="EMBL/GenBank/DDBJ databases">
        <authorList>
            <person name="Mendez C."/>
            <person name="Richter M."/>
            <person name="Ferrer M."/>
            <person name="Sanchez J."/>
        </authorList>
    </citation>
    <scope>NUCLEOTIDE SEQUENCE</scope>
</reference>
<dbReference type="SUPFAM" id="SSF56954">
    <property type="entry name" value="Outer membrane efflux proteins (OEP)"/>
    <property type="match status" value="1"/>
</dbReference>
<protein>
    <submittedName>
        <fullName evidence="1">Outer membrane efflux protein</fullName>
    </submittedName>
</protein>
<evidence type="ECO:0000313" key="1">
    <source>
        <dbReference type="EMBL" id="EQD70815.1"/>
    </source>
</evidence>
<dbReference type="InterPro" id="IPR010131">
    <property type="entry name" value="MdtP/NodT-like"/>
</dbReference>
<name>T1CP45_9ZZZZ</name>
<dbReference type="InterPro" id="IPR003423">
    <property type="entry name" value="OMP_efflux"/>
</dbReference>